<feature type="transmembrane region" description="Helical" evidence="1">
    <location>
        <begin position="12"/>
        <end position="30"/>
    </location>
</feature>
<evidence type="ECO:0000313" key="2">
    <source>
        <dbReference type="EMBL" id="EAR12615.1"/>
    </source>
</evidence>
<protein>
    <submittedName>
        <fullName evidence="2">Uncharacterized protein</fullName>
    </submittedName>
</protein>
<organism evidence="2 3">
    <name type="scientific">Polaribacter irgensii 23-P</name>
    <dbReference type="NCBI Taxonomy" id="313594"/>
    <lineage>
        <taxon>Bacteria</taxon>
        <taxon>Pseudomonadati</taxon>
        <taxon>Bacteroidota</taxon>
        <taxon>Flavobacteriia</taxon>
        <taxon>Flavobacteriales</taxon>
        <taxon>Flavobacteriaceae</taxon>
    </lineage>
</organism>
<dbReference type="EMBL" id="AAOG01000002">
    <property type="protein sequence ID" value="EAR12615.1"/>
    <property type="molecule type" value="Genomic_DNA"/>
</dbReference>
<accession>A4BZM2</accession>
<dbReference type="HOGENOM" id="CLU_2790401_0_0_10"/>
<gene>
    <name evidence="2" type="ORF">PI23P_08315</name>
</gene>
<keyword evidence="1" id="KW-1133">Transmembrane helix</keyword>
<evidence type="ECO:0000313" key="3">
    <source>
        <dbReference type="Proteomes" id="UP000003053"/>
    </source>
</evidence>
<dbReference type="OrthoDB" id="1440212at2"/>
<name>A4BZM2_9FLAO</name>
<proteinExistence type="predicted"/>
<keyword evidence="1" id="KW-0472">Membrane</keyword>
<keyword evidence="1" id="KW-0812">Transmembrane</keyword>
<dbReference type="STRING" id="313594.PI23P_08315"/>
<reference evidence="2 3" key="1">
    <citation type="submission" date="2006-02" db="EMBL/GenBank/DDBJ databases">
        <authorList>
            <person name="Murray A."/>
            <person name="Staley J."/>
            <person name="Ferriera S."/>
            <person name="Johnson J."/>
            <person name="Kravitz S."/>
            <person name="Halpern A."/>
            <person name="Remington K."/>
            <person name="Beeson K."/>
            <person name="Tran B."/>
            <person name="Rogers Y.-H."/>
            <person name="Friedman R."/>
            <person name="Venter J.C."/>
        </authorList>
    </citation>
    <scope>NUCLEOTIDE SEQUENCE [LARGE SCALE GENOMIC DNA]</scope>
    <source>
        <strain evidence="2 3">23-P</strain>
    </source>
</reference>
<evidence type="ECO:0000256" key="1">
    <source>
        <dbReference type="SAM" id="Phobius"/>
    </source>
</evidence>
<sequence>MALNTERTNWWFSIFTIILDLIISGSPKIYKRKAKLNLKILLIDIDLEKAKKITYLLNDHKTYTQHRL</sequence>
<keyword evidence="3" id="KW-1185">Reference proteome</keyword>
<dbReference type="Proteomes" id="UP000003053">
    <property type="component" value="Unassembled WGS sequence"/>
</dbReference>
<comment type="caution">
    <text evidence="2">The sequence shown here is derived from an EMBL/GenBank/DDBJ whole genome shotgun (WGS) entry which is preliminary data.</text>
</comment>
<dbReference type="AlphaFoldDB" id="A4BZM2"/>